<feature type="domain" description="Pyruvate kinase barrel" evidence="16">
    <location>
        <begin position="6"/>
        <end position="333"/>
    </location>
</feature>
<accession>A0A449AZF3</accession>
<dbReference type="FunFam" id="2.40.33.10:FF:000001">
    <property type="entry name" value="Pyruvate kinase"/>
    <property type="match status" value="1"/>
</dbReference>
<dbReference type="InterPro" id="IPR015806">
    <property type="entry name" value="Pyrv_Knase_insert_dom_sf"/>
</dbReference>
<evidence type="ECO:0000256" key="9">
    <source>
        <dbReference type="ARBA" id="ARBA00022777"/>
    </source>
</evidence>
<evidence type="ECO:0000256" key="12">
    <source>
        <dbReference type="ARBA" id="ARBA00023152"/>
    </source>
</evidence>
<comment type="cofactor">
    <cofactor evidence="1">
        <name>Mg(2+)</name>
        <dbReference type="ChEBI" id="CHEBI:18420"/>
    </cofactor>
</comment>
<evidence type="ECO:0000256" key="13">
    <source>
        <dbReference type="ARBA" id="ARBA00023317"/>
    </source>
</evidence>
<dbReference type="PRINTS" id="PR01050">
    <property type="entry name" value="PYRUVTKNASE"/>
</dbReference>
<keyword evidence="9 15" id="KW-0418">Kinase</keyword>
<dbReference type="NCBIfam" id="NF004491">
    <property type="entry name" value="PRK05826.1"/>
    <property type="match status" value="1"/>
</dbReference>
<dbReference type="GO" id="GO:0005524">
    <property type="term" value="F:ATP binding"/>
    <property type="evidence" value="ECO:0007669"/>
    <property type="project" value="UniProtKB-KW"/>
</dbReference>
<dbReference type="Pfam" id="PF00224">
    <property type="entry name" value="PK"/>
    <property type="match status" value="1"/>
</dbReference>
<dbReference type="SUPFAM" id="SSF52935">
    <property type="entry name" value="PK C-terminal domain-like"/>
    <property type="match status" value="1"/>
</dbReference>
<keyword evidence="13 17" id="KW-0670">Pyruvate</keyword>
<keyword evidence="6 15" id="KW-0808">Transferase</keyword>
<evidence type="ECO:0000256" key="2">
    <source>
        <dbReference type="ARBA" id="ARBA00001958"/>
    </source>
</evidence>
<dbReference type="InterPro" id="IPR011037">
    <property type="entry name" value="Pyrv_Knase-like_insert_dom_sf"/>
</dbReference>
<evidence type="ECO:0000256" key="10">
    <source>
        <dbReference type="ARBA" id="ARBA00022840"/>
    </source>
</evidence>
<evidence type="ECO:0000313" key="17">
    <source>
        <dbReference type="EMBL" id="VEU72908.1"/>
    </source>
</evidence>
<dbReference type="AlphaFoldDB" id="A0A449AZF3"/>
<dbReference type="NCBIfam" id="TIGR01064">
    <property type="entry name" value="pyruv_kin"/>
    <property type="match status" value="1"/>
</dbReference>
<dbReference type="InterPro" id="IPR036918">
    <property type="entry name" value="Pyrv_Knase_C_sf"/>
</dbReference>
<keyword evidence="12 15" id="KW-0324">Glycolysis</keyword>
<keyword evidence="8" id="KW-0547">Nucleotide-binding</keyword>
<dbReference type="GO" id="GO:0030955">
    <property type="term" value="F:potassium ion binding"/>
    <property type="evidence" value="ECO:0007669"/>
    <property type="project" value="UniProtKB-UniRule"/>
</dbReference>
<evidence type="ECO:0000256" key="4">
    <source>
        <dbReference type="ARBA" id="ARBA00008663"/>
    </source>
</evidence>
<dbReference type="SUPFAM" id="SSF51621">
    <property type="entry name" value="Phosphoenolpyruvate/pyruvate domain"/>
    <property type="match status" value="1"/>
</dbReference>
<evidence type="ECO:0000256" key="6">
    <source>
        <dbReference type="ARBA" id="ARBA00022679"/>
    </source>
</evidence>
<dbReference type="InterPro" id="IPR015793">
    <property type="entry name" value="Pyrv_Knase_brl"/>
</dbReference>
<dbReference type="EC" id="2.7.1.40" evidence="5 14"/>
<evidence type="ECO:0000256" key="8">
    <source>
        <dbReference type="ARBA" id="ARBA00022741"/>
    </source>
</evidence>
<evidence type="ECO:0000256" key="5">
    <source>
        <dbReference type="ARBA" id="ARBA00012142"/>
    </source>
</evidence>
<dbReference type="Gene3D" id="3.20.20.60">
    <property type="entry name" value="Phosphoenolpyruvate-binding domains"/>
    <property type="match status" value="1"/>
</dbReference>
<evidence type="ECO:0000259" key="16">
    <source>
        <dbReference type="Pfam" id="PF00224"/>
    </source>
</evidence>
<dbReference type="GO" id="GO:0016301">
    <property type="term" value="F:kinase activity"/>
    <property type="evidence" value="ECO:0007669"/>
    <property type="project" value="UniProtKB-KW"/>
</dbReference>
<dbReference type="InterPro" id="IPR001697">
    <property type="entry name" value="Pyr_Knase"/>
</dbReference>
<dbReference type="UniPathway" id="UPA00109">
    <property type="reaction ID" value="UER00188"/>
</dbReference>
<dbReference type="Gene3D" id="3.40.1380.20">
    <property type="entry name" value="Pyruvate kinase, C-terminal domain"/>
    <property type="match status" value="1"/>
</dbReference>
<organism evidence="17 18">
    <name type="scientific">Mycoplasmopsis gallopavonis</name>
    <dbReference type="NCBI Taxonomy" id="76629"/>
    <lineage>
        <taxon>Bacteria</taxon>
        <taxon>Bacillati</taxon>
        <taxon>Mycoplasmatota</taxon>
        <taxon>Mycoplasmoidales</taxon>
        <taxon>Metamycoplasmataceae</taxon>
        <taxon>Mycoplasmopsis</taxon>
    </lineage>
</organism>
<sequence>MKIADKRTKLVATIGPSSDNYDMLKALVENGVTCIRANFSHGSHEEQGNKFTLAKKVSQELRIPVSLLLDTKGPEIRVGKMKDGAQVVQAGSEVLIHTTKEAFENLEGTSTEISVAYDMSQDLVVGNQVLLDDGKLSTVVTEVNRSKGYVKVKAENTHKLKTNKRINLPGVDFTLPFLAEKDINDVKFGIKEGINFVAASFVNSARNVNELRQLLNENGGEHVQIISKIESHLGCQNIEEIIEASDAIMVARGDLGLEIPYYDVPYYQKKMIRKCREAGKPVIVATQMLDSMENAPHPTRAEVTDVYYAVELGADSTMLSGESANGNFPLESVKTMTSISKRAEKEFYGRNYYPIQLEKVWENSDQTDKRTKIAYEIARNAIDGEYKFVVVLSRTGQLLKQIAKFRPNTTIIGILEDQRMIKGFGIYSSVFTSLDSAALFPLVKADHSRAIEALAPYGIQSGDKILVVENEKMTEHVVK</sequence>
<dbReference type="EMBL" id="LR215031">
    <property type="protein sequence ID" value="VEU72908.1"/>
    <property type="molecule type" value="Genomic_DNA"/>
</dbReference>
<gene>
    <name evidence="17" type="primary">pyk</name>
    <name evidence="17" type="ORF">NCTC10186_00384</name>
</gene>
<dbReference type="Gene3D" id="2.40.33.10">
    <property type="entry name" value="PK beta-barrel domain-like"/>
    <property type="match status" value="1"/>
</dbReference>
<keyword evidence="10" id="KW-0067">ATP-binding</keyword>
<evidence type="ECO:0000256" key="11">
    <source>
        <dbReference type="ARBA" id="ARBA00022842"/>
    </source>
</evidence>
<comment type="similarity">
    <text evidence="4 15">Belongs to the pyruvate kinase family.</text>
</comment>
<dbReference type="Proteomes" id="UP000289862">
    <property type="component" value="Chromosome"/>
</dbReference>
<comment type="catalytic activity">
    <reaction evidence="15">
        <text>pyruvate + ATP = phosphoenolpyruvate + ADP + H(+)</text>
        <dbReference type="Rhea" id="RHEA:18157"/>
        <dbReference type="ChEBI" id="CHEBI:15361"/>
        <dbReference type="ChEBI" id="CHEBI:15378"/>
        <dbReference type="ChEBI" id="CHEBI:30616"/>
        <dbReference type="ChEBI" id="CHEBI:58702"/>
        <dbReference type="ChEBI" id="CHEBI:456216"/>
        <dbReference type="EC" id="2.7.1.40"/>
    </reaction>
</comment>
<dbReference type="GO" id="GO:0000287">
    <property type="term" value="F:magnesium ion binding"/>
    <property type="evidence" value="ECO:0007669"/>
    <property type="project" value="UniProtKB-UniRule"/>
</dbReference>
<dbReference type="GO" id="GO:0004743">
    <property type="term" value="F:pyruvate kinase activity"/>
    <property type="evidence" value="ECO:0007669"/>
    <property type="project" value="UniProtKB-UniRule"/>
</dbReference>
<keyword evidence="18" id="KW-1185">Reference proteome</keyword>
<comment type="cofactor">
    <cofactor evidence="2">
        <name>K(+)</name>
        <dbReference type="ChEBI" id="CHEBI:29103"/>
    </cofactor>
</comment>
<proteinExistence type="inferred from homology"/>
<evidence type="ECO:0000313" key="18">
    <source>
        <dbReference type="Proteomes" id="UP000289862"/>
    </source>
</evidence>
<keyword evidence="11 15" id="KW-0460">Magnesium</keyword>
<evidence type="ECO:0000256" key="1">
    <source>
        <dbReference type="ARBA" id="ARBA00001946"/>
    </source>
</evidence>
<keyword evidence="7" id="KW-0479">Metal-binding</keyword>
<protein>
    <recommendedName>
        <fullName evidence="5 14">Pyruvate kinase</fullName>
        <ecNumber evidence="5 14">2.7.1.40</ecNumber>
    </recommendedName>
</protein>
<dbReference type="KEGG" id="mgal:NCTC10186_00384"/>
<evidence type="ECO:0000256" key="3">
    <source>
        <dbReference type="ARBA" id="ARBA00004997"/>
    </source>
</evidence>
<evidence type="ECO:0000256" key="15">
    <source>
        <dbReference type="RuleBase" id="RU000504"/>
    </source>
</evidence>
<name>A0A449AZF3_9BACT</name>
<comment type="pathway">
    <text evidence="3 15">Carbohydrate degradation; glycolysis; pyruvate from D-glyceraldehyde 3-phosphate: step 5/5.</text>
</comment>
<reference evidence="17 18" key="1">
    <citation type="submission" date="2019-01" db="EMBL/GenBank/DDBJ databases">
        <authorList>
            <consortium name="Pathogen Informatics"/>
        </authorList>
    </citation>
    <scope>NUCLEOTIDE SEQUENCE [LARGE SCALE GENOMIC DNA]</scope>
    <source>
        <strain evidence="17 18">NCTC10186</strain>
    </source>
</reference>
<dbReference type="PANTHER" id="PTHR11817">
    <property type="entry name" value="PYRUVATE KINASE"/>
    <property type="match status" value="1"/>
</dbReference>
<dbReference type="OrthoDB" id="9812123at2"/>
<evidence type="ECO:0000256" key="7">
    <source>
        <dbReference type="ARBA" id="ARBA00022723"/>
    </source>
</evidence>
<evidence type="ECO:0000256" key="14">
    <source>
        <dbReference type="NCBIfam" id="TIGR01064"/>
    </source>
</evidence>
<dbReference type="RefSeq" id="WP_119571936.1">
    <property type="nucleotide sequence ID" value="NZ_LR215031.1"/>
</dbReference>
<dbReference type="SUPFAM" id="SSF50800">
    <property type="entry name" value="PK beta-barrel domain-like"/>
    <property type="match status" value="1"/>
</dbReference>
<dbReference type="FunFam" id="3.20.20.60:FF:000025">
    <property type="entry name" value="Pyruvate kinase"/>
    <property type="match status" value="1"/>
</dbReference>
<dbReference type="InterPro" id="IPR040442">
    <property type="entry name" value="Pyrv_kinase-like_dom_sf"/>
</dbReference>
<dbReference type="InterPro" id="IPR015813">
    <property type="entry name" value="Pyrv/PenolPyrv_kinase-like_dom"/>
</dbReference>